<keyword evidence="5 9" id="KW-0378">Hydrolase</keyword>
<evidence type="ECO:0000259" key="13">
    <source>
        <dbReference type="Pfam" id="PF02225"/>
    </source>
</evidence>
<dbReference type="CDD" id="cd02120">
    <property type="entry name" value="PA_subtilisin_like"/>
    <property type="match status" value="1"/>
</dbReference>
<evidence type="ECO:0000259" key="15">
    <source>
        <dbReference type="Pfam" id="PF17766"/>
    </source>
</evidence>
<dbReference type="GeneID" id="100829912"/>
<dbReference type="SMR" id="I1I2E7"/>
<feature type="domain" description="Peptidase S8/S53" evidence="12">
    <location>
        <begin position="134"/>
        <end position="575"/>
    </location>
</feature>
<feature type="domain" description="Inhibitor I9" evidence="14">
    <location>
        <begin position="34"/>
        <end position="109"/>
    </location>
</feature>
<dbReference type="InterPro" id="IPR003137">
    <property type="entry name" value="PA_domain"/>
</dbReference>
<feature type="signal peptide" evidence="11">
    <location>
        <begin position="1"/>
        <end position="27"/>
    </location>
</feature>
<dbReference type="Gene3D" id="2.60.40.2310">
    <property type="match status" value="1"/>
</dbReference>
<evidence type="ECO:0000256" key="2">
    <source>
        <dbReference type="ARBA" id="ARBA00011073"/>
    </source>
</evidence>
<dbReference type="InterPro" id="IPR034197">
    <property type="entry name" value="Peptidases_S8_3"/>
</dbReference>
<reference evidence="16" key="2">
    <citation type="submission" date="2017-06" db="EMBL/GenBank/DDBJ databases">
        <title>WGS assembly of Brachypodium distachyon.</title>
        <authorList>
            <consortium name="The International Brachypodium Initiative"/>
            <person name="Lucas S."/>
            <person name="Harmon-Smith M."/>
            <person name="Lail K."/>
            <person name="Tice H."/>
            <person name="Grimwood J."/>
            <person name="Bruce D."/>
            <person name="Barry K."/>
            <person name="Shu S."/>
            <person name="Lindquist E."/>
            <person name="Wang M."/>
            <person name="Pitluck S."/>
            <person name="Vogel J.P."/>
            <person name="Garvin D.F."/>
            <person name="Mockler T.C."/>
            <person name="Schmutz J."/>
            <person name="Rokhsar D."/>
            <person name="Bevan M.W."/>
        </authorList>
    </citation>
    <scope>NUCLEOTIDE SEQUENCE</scope>
    <source>
        <strain evidence="16">Bd21</strain>
    </source>
</reference>
<evidence type="ECO:0000256" key="9">
    <source>
        <dbReference type="PROSITE-ProRule" id="PRU01240"/>
    </source>
</evidence>
<dbReference type="InterPro" id="IPR036852">
    <property type="entry name" value="Peptidase_S8/S53_dom_sf"/>
</dbReference>
<keyword evidence="3 9" id="KW-0645">Protease</keyword>
<feature type="active site" description="Charge relay system" evidence="8 9">
    <location>
        <position position="206"/>
    </location>
</feature>
<dbReference type="AlphaFoldDB" id="I1I2E7"/>
<reference evidence="17" key="3">
    <citation type="submission" date="2018-08" db="UniProtKB">
        <authorList>
            <consortium name="EnsemblPlants"/>
        </authorList>
    </citation>
    <scope>IDENTIFICATION</scope>
    <source>
        <strain evidence="17">cv. Bd21</strain>
    </source>
</reference>
<dbReference type="OrthoDB" id="206201at2759"/>
<dbReference type="PANTHER" id="PTHR10795">
    <property type="entry name" value="PROPROTEIN CONVERTASE SUBTILISIN/KEXIN"/>
    <property type="match status" value="1"/>
</dbReference>
<dbReference type="GO" id="GO:0004252">
    <property type="term" value="F:serine-type endopeptidase activity"/>
    <property type="evidence" value="ECO:0000318"/>
    <property type="project" value="GO_Central"/>
</dbReference>
<dbReference type="Gene3D" id="3.50.30.30">
    <property type="match status" value="1"/>
</dbReference>
<evidence type="ECO:0000256" key="8">
    <source>
        <dbReference type="PIRSR" id="PIRSR615500-1"/>
    </source>
</evidence>
<keyword evidence="18" id="KW-1185">Reference proteome</keyword>
<dbReference type="eggNOG" id="ENOG502QPQR">
    <property type="taxonomic scope" value="Eukaryota"/>
</dbReference>
<evidence type="ECO:0000259" key="12">
    <source>
        <dbReference type="Pfam" id="PF00082"/>
    </source>
</evidence>
<evidence type="ECO:0000256" key="10">
    <source>
        <dbReference type="SAM" id="MobiDB-lite"/>
    </source>
</evidence>
<dbReference type="Pfam" id="PF00082">
    <property type="entry name" value="Peptidase_S8"/>
    <property type="match status" value="1"/>
</dbReference>
<evidence type="ECO:0000259" key="14">
    <source>
        <dbReference type="Pfam" id="PF05922"/>
    </source>
</evidence>
<dbReference type="InterPro" id="IPR000209">
    <property type="entry name" value="Peptidase_S8/S53_dom"/>
</dbReference>
<comment type="subcellular location">
    <subcellularLocation>
        <location evidence="1">Secreted</location>
    </subcellularLocation>
</comment>
<feature type="domain" description="PA" evidence="13">
    <location>
        <begin position="363"/>
        <end position="446"/>
    </location>
</feature>
<protein>
    <recommendedName>
        <fullName evidence="19">Peptidase S8/S53 domain-containing protein</fullName>
    </recommendedName>
</protein>
<name>I1I2E7_BRADI</name>
<dbReference type="Pfam" id="PF17766">
    <property type="entry name" value="fn3_6"/>
    <property type="match status" value="1"/>
</dbReference>
<accession>I1I2E7</accession>
<evidence type="ECO:0000256" key="4">
    <source>
        <dbReference type="ARBA" id="ARBA00022729"/>
    </source>
</evidence>
<reference evidence="16 17" key="1">
    <citation type="journal article" date="2010" name="Nature">
        <title>Genome sequencing and analysis of the model grass Brachypodium distachyon.</title>
        <authorList>
            <consortium name="International Brachypodium Initiative"/>
        </authorList>
    </citation>
    <scope>NUCLEOTIDE SEQUENCE [LARGE SCALE GENOMIC DNA]</scope>
    <source>
        <strain evidence="16">Bd21</strain>
        <strain evidence="17">cv. Bd21</strain>
    </source>
</reference>
<dbReference type="Gene3D" id="3.30.70.80">
    <property type="entry name" value="Peptidase S8 propeptide/proteinase inhibitor I9"/>
    <property type="match status" value="1"/>
</dbReference>
<dbReference type="InterPro" id="IPR023827">
    <property type="entry name" value="Peptidase_S8_Asp-AS"/>
</dbReference>
<evidence type="ECO:0000256" key="3">
    <source>
        <dbReference type="ARBA" id="ARBA00022670"/>
    </source>
</evidence>
<dbReference type="CDD" id="cd04852">
    <property type="entry name" value="Peptidases_S8_3"/>
    <property type="match status" value="1"/>
</dbReference>
<evidence type="ECO:0000256" key="5">
    <source>
        <dbReference type="ARBA" id="ARBA00022801"/>
    </source>
</evidence>
<dbReference type="EMBL" id="CM000882">
    <property type="protein sequence ID" value="KQJ95834.1"/>
    <property type="molecule type" value="Genomic_DNA"/>
</dbReference>
<sequence>MGSFKLSMFVSLLPFFLLFFALAVAAASREELSTYLVHVQPQDGDLFATPDARETWYKSFLPEHGHGRLLHAYHHVASGFAARLTRGELAAITAMPGFVAAVPSVVYKVQTTHTPRFLGLDTMQGGRNATAGSGDGVIIGVLDTGIFPDHPSFSGAGMPPPPAKWKGRCDFNGSACNNKLIGAQTFLSGGSSPPGARAPPTDEVGHGTHTSSTAAGALVPGAQVFGQGSGSASGIAPRAHVAMYKVCAGESCDDVDILAGIDAAVSDGCDVISMSLGGDSVPFFNDSFAIGTFAAAEKGIFVSMAAGNSGPIHSTLSNEAPWMLTVAASTMDRLILAKVILGNNASFDGESILQPNTTATVGLVYAGASPTPDAQFCDHGSLDGLDVKGKIVLCDLDGFGSDAGTEVLRAGGAGLILANPFINGYSTFTDFVYALPASQVSYAAGVLIKTYINSTANPTAQIAFKGTVLGTSPAPAITSFSSRGPSIQNPGILKPDITGPGVNVLAAWPFQVGPSAFDSTPTYNIISGTSMSTPHLAGIAALIKSKHPDWSPAAIKSAIMTTADVNDRSGGPILDEQHNTANLFAVGAGHVNPEKAVDPGLVYDIASADYIGYLCSMYTDKEVSVIARTAVNCSAITVIPQSQLNYPSIAVTFPVNRTALAPMIVKRTVKLVGESPAEYKAVIEVPAGGSVNVTVLPSVLSFSEASPVQNFTVLVWSWSAEASPAPTKAALLWVSARHTVRSPISISFTPR</sequence>
<dbReference type="FunFam" id="3.50.30.30:FF:000005">
    <property type="entry name" value="subtilisin-like protease SBT1.5"/>
    <property type="match status" value="1"/>
</dbReference>
<dbReference type="PRINTS" id="PR00723">
    <property type="entry name" value="SUBTILISIN"/>
</dbReference>
<dbReference type="GO" id="GO:0006508">
    <property type="term" value="P:proteolysis"/>
    <property type="evidence" value="ECO:0007669"/>
    <property type="project" value="UniProtKB-KW"/>
</dbReference>
<dbReference type="KEGG" id="bdi:100829912"/>
<dbReference type="PROSITE" id="PS00136">
    <property type="entry name" value="SUBTILASE_ASP"/>
    <property type="match status" value="1"/>
</dbReference>
<proteinExistence type="inferred from homology"/>
<evidence type="ECO:0000313" key="16">
    <source>
        <dbReference type="EMBL" id="KQJ95834.1"/>
    </source>
</evidence>
<feature type="chain" id="PRO_5014094989" description="Peptidase S8/S53 domain-containing protein" evidence="11">
    <location>
        <begin position="28"/>
        <end position="751"/>
    </location>
</feature>
<feature type="compositionally biased region" description="Low complexity" evidence="10">
    <location>
        <begin position="188"/>
        <end position="199"/>
    </location>
</feature>
<evidence type="ECO:0000256" key="1">
    <source>
        <dbReference type="ARBA" id="ARBA00004613"/>
    </source>
</evidence>
<feature type="active site" description="Charge relay system" evidence="8 9">
    <location>
        <position position="143"/>
    </location>
</feature>
<dbReference type="SUPFAM" id="SSF52743">
    <property type="entry name" value="Subtilisin-like"/>
    <property type="match status" value="1"/>
</dbReference>
<dbReference type="PROSITE" id="PS51892">
    <property type="entry name" value="SUBTILASE"/>
    <property type="match status" value="1"/>
</dbReference>
<dbReference type="Proteomes" id="UP000008810">
    <property type="component" value="Chromosome 3"/>
</dbReference>
<dbReference type="InterPro" id="IPR045051">
    <property type="entry name" value="SBT"/>
</dbReference>
<dbReference type="InterPro" id="IPR010259">
    <property type="entry name" value="S8pro/Inhibitor_I9"/>
</dbReference>
<organism evidence="17">
    <name type="scientific">Brachypodium distachyon</name>
    <name type="common">Purple false brome</name>
    <name type="synonym">Trachynia distachya</name>
    <dbReference type="NCBI Taxonomy" id="15368"/>
    <lineage>
        <taxon>Eukaryota</taxon>
        <taxon>Viridiplantae</taxon>
        <taxon>Streptophyta</taxon>
        <taxon>Embryophyta</taxon>
        <taxon>Tracheophyta</taxon>
        <taxon>Spermatophyta</taxon>
        <taxon>Magnoliopsida</taxon>
        <taxon>Liliopsida</taxon>
        <taxon>Poales</taxon>
        <taxon>Poaceae</taxon>
        <taxon>BOP clade</taxon>
        <taxon>Pooideae</taxon>
        <taxon>Stipodae</taxon>
        <taxon>Brachypodieae</taxon>
        <taxon>Brachypodium</taxon>
    </lineage>
</organism>
<dbReference type="HOGENOM" id="CLU_000625_4_5_1"/>
<dbReference type="GO" id="GO:0005576">
    <property type="term" value="C:extracellular region"/>
    <property type="evidence" value="ECO:0000318"/>
    <property type="project" value="GO_Central"/>
</dbReference>
<dbReference type="RefSeq" id="XP_003571590.1">
    <property type="nucleotide sequence ID" value="XM_003571542.2"/>
</dbReference>
<dbReference type="Pfam" id="PF02225">
    <property type="entry name" value="PA"/>
    <property type="match status" value="1"/>
</dbReference>
<dbReference type="MEROPS" id="S08.006"/>
<dbReference type="InterPro" id="IPR041469">
    <property type="entry name" value="Subtilisin-like_FN3"/>
</dbReference>
<evidence type="ECO:0000313" key="17">
    <source>
        <dbReference type="EnsemblPlants" id="KQJ95834"/>
    </source>
</evidence>
<feature type="active site" description="Charge relay system" evidence="8 9">
    <location>
        <position position="530"/>
    </location>
</feature>
<dbReference type="Gene3D" id="3.40.50.200">
    <property type="entry name" value="Peptidase S8/S53 domain"/>
    <property type="match status" value="1"/>
</dbReference>
<keyword evidence="7" id="KW-0325">Glycoprotein</keyword>
<evidence type="ECO:0000256" key="7">
    <source>
        <dbReference type="ARBA" id="ARBA00023180"/>
    </source>
</evidence>
<dbReference type="OMA" id="NINNIWR"/>
<feature type="domain" description="Subtilisin-like protease fibronectin type-III" evidence="15">
    <location>
        <begin position="643"/>
        <end position="746"/>
    </location>
</feature>
<comment type="similarity">
    <text evidence="2 9">Belongs to the peptidase S8 family.</text>
</comment>
<feature type="region of interest" description="Disordered" evidence="10">
    <location>
        <begin position="188"/>
        <end position="213"/>
    </location>
</feature>
<evidence type="ECO:0000256" key="6">
    <source>
        <dbReference type="ARBA" id="ARBA00022825"/>
    </source>
</evidence>
<evidence type="ECO:0000256" key="11">
    <source>
        <dbReference type="SAM" id="SignalP"/>
    </source>
</evidence>
<keyword evidence="4 11" id="KW-0732">Signal</keyword>
<dbReference type="InterPro" id="IPR037045">
    <property type="entry name" value="S8pro/Inhibitor_I9_sf"/>
</dbReference>
<dbReference type="Gramene" id="KQJ95834">
    <property type="protein sequence ID" value="KQJ95834"/>
    <property type="gene ID" value="BRADI_3g19300v3"/>
</dbReference>
<dbReference type="EnsemblPlants" id="KQJ95834">
    <property type="protein sequence ID" value="KQJ95834"/>
    <property type="gene ID" value="BRADI_3g19300v3"/>
</dbReference>
<evidence type="ECO:0000313" key="18">
    <source>
        <dbReference type="Proteomes" id="UP000008810"/>
    </source>
</evidence>
<keyword evidence="6 9" id="KW-0720">Serine protease</keyword>
<dbReference type="Pfam" id="PF05922">
    <property type="entry name" value="Inhibitor_I9"/>
    <property type="match status" value="1"/>
</dbReference>
<evidence type="ECO:0008006" key="19">
    <source>
        <dbReference type="Google" id="ProtNLM"/>
    </source>
</evidence>
<gene>
    <name evidence="17" type="primary">LOC100829912</name>
    <name evidence="16" type="ORF">BRADI_3g19300v3</name>
</gene>
<dbReference type="InterPro" id="IPR015500">
    <property type="entry name" value="Peptidase_S8_subtilisin-rel"/>
</dbReference>